<evidence type="ECO:0000313" key="3">
    <source>
        <dbReference type="EMBL" id="TAA76302.1"/>
    </source>
</evidence>
<proteinExistence type="predicted"/>
<dbReference type="Proteomes" id="UP000316238">
    <property type="component" value="Unassembled WGS sequence"/>
</dbReference>
<dbReference type="EMBL" id="NQJD01000001">
    <property type="protein sequence ID" value="TAA76302.1"/>
    <property type="molecule type" value="Genomic_DNA"/>
</dbReference>
<organism evidence="3 4">
    <name type="scientific">Candidatus Electronema aureum</name>
    <dbReference type="NCBI Taxonomy" id="2005002"/>
    <lineage>
        <taxon>Bacteria</taxon>
        <taxon>Pseudomonadati</taxon>
        <taxon>Thermodesulfobacteriota</taxon>
        <taxon>Desulfobulbia</taxon>
        <taxon>Desulfobulbales</taxon>
        <taxon>Desulfobulbaceae</taxon>
        <taxon>Candidatus Electronema</taxon>
    </lineage>
</organism>
<feature type="compositionally biased region" description="Polar residues" evidence="1">
    <location>
        <begin position="41"/>
        <end position="63"/>
    </location>
</feature>
<feature type="region of interest" description="Disordered" evidence="1">
    <location>
        <begin position="39"/>
        <end position="63"/>
    </location>
</feature>
<evidence type="ECO:0000256" key="2">
    <source>
        <dbReference type="SAM" id="SignalP"/>
    </source>
</evidence>
<feature type="chain" id="PRO_5022049044" evidence="2">
    <location>
        <begin position="27"/>
        <end position="173"/>
    </location>
</feature>
<keyword evidence="4" id="KW-1185">Reference proteome</keyword>
<reference evidence="3" key="1">
    <citation type="submission" date="2017-07" db="EMBL/GenBank/DDBJ databases">
        <title>The cable genome - Insights into the physiology and evolution of filamentous bacteria capable of sulfide oxidation via long distance electron transfer.</title>
        <authorList>
            <person name="Thorup C."/>
            <person name="Bjerg J.T."/>
            <person name="Schreiber L."/>
            <person name="Nielsen L.P."/>
            <person name="Kjeldsen K.U."/>
            <person name="Boesen T."/>
            <person name="Boggild A."/>
            <person name="Meysman F."/>
            <person name="Geelhoed J."/>
            <person name="Schramm A."/>
        </authorList>
    </citation>
    <scope>NUCLEOTIDE SEQUENCE [LARGE SCALE GENOMIC DNA]</scope>
    <source>
        <strain evidence="3">GS</strain>
    </source>
</reference>
<evidence type="ECO:0000256" key="1">
    <source>
        <dbReference type="SAM" id="MobiDB-lite"/>
    </source>
</evidence>
<gene>
    <name evidence="3" type="ORF">CDV28_101205</name>
</gene>
<keyword evidence="2" id="KW-0732">Signal</keyword>
<name>A0A521G5K9_9BACT</name>
<feature type="signal peptide" evidence="2">
    <location>
        <begin position="1"/>
        <end position="26"/>
    </location>
</feature>
<accession>A0A521G5K9</accession>
<evidence type="ECO:0000313" key="4">
    <source>
        <dbReference type="Proteomes" id="UP000316238"/>
    </source>
</evidence>
<comment type="caution">
    <text evidence="3">The sequence shown here is derived from an EMBL/GenBank/DDBJ whole genome shotgun (WGS) entry which is preliminary data.</text>
</comment>
<sequence length="173" mass="18346">MRKKLSVAQFALSAVCCLLLAGSAAAQQQDDGLGAGEQETLQDSTANSPPANDQLQTSVQGETATVNETQQALPGDAAAMQQNLRFQLQNTLGLTAAQSQDDQKGKTGGIQIDAAIASLKIDPAVQAAIHEKMLKIMQQTMQETFADPKMRQEMQQNFLFNGIAPGASGEVKK</sequence>
<dbReference type="AlphaFoldDB" id="A0A521G5K9"/>
<protein>
    <submittedName>
        <fullName evidence="3">Uncharacterized protein</fullName>
    </submittedName>
</protein>